<sequence>MKRRKIIMKIVSVGTTYRIYGDDLKTYDKLPAGTYKAEFTHDQASS</sequence>
<evidence type="ECO:0000313" key="2">
    <source>
        <dbReference type="Proteomes" id="UP000246806"/>
    </source>
</evidence>
<evidence type="ECO:0000313" key="1">
    <source>
        <dbReference type="EMBL" id="AQN32459.1"/>
    </source>
</evidence>
<gene>
    <name evidence="1" type="ORF">BCP12_038</name>
</gene>
<organism evidence="1 2">
    <name type="scientific">Bacillus phage BCP12</name>
    <dbReference type="NCBI Taxonomy" id="1913122"/>
    <lineage>
        <taxon>Viruses</taxon>
        <taxon>Duplodnaviria</taxon>
        <taxon>Heunggongvirae</taxon>
        <taxon>Uroviricota</taxon>
        <taxon>Caudoviricetes</taxon>
        <taxon>Herelleviridae</taxon>
        <taxon>Bastillevirinae</taxon>
        <taxon>Tsarbombavirus</taxon>
        <taxon>Tsarbombavirus BCP78</taxon>
    </lineage>
</organism>
<protein>
    <submittedName>
        <fullName evidence="1">Uncharacterized protein</fullName>
    </submittedName>
</protein>
<dbReference type="EMBL" id="KX987999">
    <property type="protein sequence ID" value="AQN32459.1"/>
    <property type="molecule type" value="Genomic_DNA"/>
</dbReference>
<proteinExistence type="predicted"/>
<accession>A0A2S0CSK5</accession>
<name>A0A2S0CSK5_9CAUD</name>
<dbReference type="Proteomes" id="UP000246806">
    <property type="component" value="Genome"/>
</dbReference>
<reference evidence="1 2" key="1">
    <citation type="submission" date="2016-10" db="EMBL/GenBank/DDBJ databases">
        <title>Complete Genome Sequence of Bacillus Phage BCP12.</title>
        <authorList>
            <person name="Ghosh K."/>
            <person name="Kim K.-P."/>
        </authorList>
    </citation>
    <scope>NUCLEOTIDE SEQUENCE [LARGE SCALE GENOMIC DNA]</scope>
</reference>